<keyword evidence="2" id="KW-1185">Reference proteome</keyword>
<evidence type="ECO:0000313" key="1">
    <source>
        <dbReference type="EMBL" id="AMQ66566.1"/>
    </source>
</evidence>
<dbReference type="Proteomes" id="UP000201588">
    <property type="component" value="Segment"/>
</dbReference>
<sequence>MSFIFNVYVNWTFGANLPVMEPYEWKLDDDWELVDKMPVIKVTPDFYDFVELGYSELPKEFLDLTVNTTAEVYKIEDEDSEVKKLHGVAAITDGSRVLAICTENHKEPLLKSRLFYQRDLVVLDSVKHVPALKLKYEYKPQKVSKDLCDKIMDVQGEYMVGLTRKERTLKSIVFGCLFSLAYSGTEEEVKYWYTDLFPEIPNKPVDKLVEDMYDFIKIGWSPKHESFGDSIVNVYDGEKDLWVEVREEEQIK</sequence>
<accession>A0A142F1A9</accession>
<dbReference type="Pfam" id="PF12227">
    <property type="entry name" value="DUF3603"/>
    <property type="match status" value="1"/>
</dbReference>
<dbReference type="RefSeq" id="YP_009275256.1">
    <property type="nucleotide sequence ID" value="NC_030925.1"/>
</dbReference>
<dbReference type="EMBL" id="KU640380">
    <property type="protein sequence ID" value="AMQ66566.1"/>
    <property type="molecule type" value="Genomic_DNA"/>
</dbReference>
<reference evidence="1 2" key="1">
    <citation type="submission" date="2016-01" db="EMBL/GenBank/DDBJ databases">
        <title>Isolation and characterization of bacteriophages from East Africa Rift Valley soda lakes.</title>
        <authorList>
            <person name="van Zyl L.J."/>
            <person name="Nemavhulani S."/>
            <person name="Cowan D.A."/>
            <person name="Trindade M.I."/>
        </authorList>
    </citation>
    <scope>NUCLEOTIDE SEQUENCE [LARGE SCALE GENOMIC DNA]</scope>
</reference>
<dbReference type="InterPro" id="IPR020909">
    <property type="entry name" value="UPF0736"/>
</dbReference>
<dbReference type="OrthoDB" id="7133at10239"/>
<proteinExistence type="predicted"/>
<dbReference type="KEGG" id="vg:28799451"/>
<evidence type="ECO:0000313" key="2">
    <source>
        <dbReference type="Proteomes" id="UP000201588"/>
    </source>
</evidence>
<protein>
    <submittedName>
        <fullName evidence="1">Uncharacterized protein</fullName>
    </submittedName>
</protein>
<organism evidence="1 2">
    <name type="scientific">Bacillus phage Shbh1</name>
    <dbReference type="NCBI Taxonomy" id="1796992"/>
    <lineage>
        <taxon>Viruses</taxon>
        <taxon>Duplodnaviria</taxon>
        <taxon>Heunggongvirae</taxon>
        <taxon>Uroviricota</taxon>
        <taxon>Caudoviricetes</taxon>
        <taxon>Herelleviridae</taxon>
        <taxon>Bastillevirinae</taxon>
        <taxon>Shalavirus</taxon>
        <taxon>Shalavirus Shbh1</taxon>
    </lineage>
</organism>
<name>A0A142F1A9_9CAUD</name>
<dbReference type="GeneID" id="28799451"/>